<evidence type="ECO:0000313" key="6">
    <source>
        <dbReference type="Proteomes" id="UP001596108"/>
    </source>
</evidence>
<organism evidence="5 6">
    <name type="scientific">Cohnella yongneupensis</name>
    <dbReference type="NCBI Taxonomy" id="425006"/>
    <lineage>
        <taxon>Bacteria</taxon>
        <taxon>Bacillati</taxon>
        <taxon>Bacillota</taxon>
        <taxon>Bacilli</taxon>
        <taxon>Bacillales</taxon>
        <taxon>Paenibacillaceae</taxon>
        <taxon>Cohnella</taxon>
    </lineage>
</organism>
<keyword evidence="1" id="KW-0677">Repeat</keyword>
<comment type="caution">
    <text evidence="5">The sequence shown here is derived from an EMBL/GenBank/DDBJ whole genome shotgun (WGS) entry which is preliminary data.</text>
</comment>
<dbReference type="Pfam" id="PF01436">
    <property type="entry name" value="NHL"/>
    <property type="match status" value="3"/>
</dbReference>
<dbReference type="SUPFAM" id="SSF101898">
    <property type="entry name" value="NHL repeat"/>
    <property type="match status" value="1"/>
</dbReference>
<keyword evidence="6" id="KW-1185">Reference proteome</keyword>
<proteinExistence type="predicted"/>
<feature type="chain" id="PRO_5046046199" evidence="3">
    <location>
        <begin position="29"/>
        <end position="527"/>
    </location>
</feature>
<dbReference type="PANTHER" id="PTHR13833:SF71">
    <property type="entry name" value="NHL DOMAIN-CONTAINING PROTEIN"/>
    <property type="match status" value="1"/>
</dbReference>
<dbReference type="Gene3D" id="2.120.10.30">
    <property type="entry name" value="TolB, C-terminal domain"/>
    <property type="match status" value="4"/>
</dbReference>
<evidence type="ECO:0000256" key="2">
    <source>
        <dbReference type="PROSITE-ProRule" id="PRU00504"/>
    </source>
</evidence>
<dbReference type="SUPFAM" id="SSF55383">
    <property type="entry name" value="Copper amine oxidase, domain N"/>
    <property type="match status" value="1"/>
</dbReference>
<evidence type="ECO:0000259" key="4">
    <source>
        <dbReference type="Pfam" id="PF07833"/>
    </source>
</evidence>
<reference evidence="6" key="1">
    <citation type="journal article" date="2019" name="Int. J. Syst. Evol. Microbiol.">
        <title>The Global Catalogue of Microorganisms (GCM) 10K type strain sequencing project: providing services to taxonomists for standard genome sequencing and annotation.</title>
        <authorList>
            <consortium name="The Broad Institute Genomics Platform"/>
            <consortium name="The Broad Institute Genome Sequencing Center for Infectious Disease"/>
            <person name="Wu L."/>
            <person name="Ma J."/>
        </authorList>
    </citation>
    <scope>NUCLEOTIDE SEQUENCE [LARGE SCALE GENOMIC DNA]</scope>
    <source>
        <strain evidence="6">CGMCC 1.18578</strain>
    </source>
</reference>
<gene>
    <name evidence="5" type="ORF">ACFPQ4_06840</name>
</gene>
<dbReference type="InterPro" id="IPR011042">
    <property type="entry name" value="6-blade_b-propeller_TolB-like"/>
</dbReference>
<feature type="repeat" description="NHL" evidence="2">
    <location>
        <begin position="180"/>
        <end position="210"/>
    </location>
</feature>
<keyword evidence="3" id="KW-0732">Signal</keyword>
<dbReference type="InterPro" id="IPR001258">
    <property type="entry name" value="NHL_repeat"/>
</dbReference>
<dbReference type="InterPro" id="IPR036582">
    <property type="entry name" value="Mao_N_sf"/>
</dbReference>
<dbReference type="PROSITE" id="PS51125">
    <property type="entry name" value="NHL"/>
    <property type="match status" value="2"/>
</dbReference>
<protein>
    <submittedName>
        <fullName evidence="5">Stalk domain-containing protein</fullName>
    </submittedName>
</protein>
<dbReference type="PANTHER" id="PTHR13833">
    <property type="match status" value="1"/>
</dbReference>
<dbReference type="EMBL" id="JBHSNC010000021">
    <property type="protein sequence ID" value="MFC5529166.1"/>
    <property type="molecule type" value="Genomic_DNA"/>
</dbReference>
<dbReference type="Proteomes" id="UP001596108">
    <property type="component" value="Unassembled WGS sequence"/>
</dbReference>
<dbReference type="RefSeq" id="WP_378111036.1">
    <property type="nucleotide sequence ID" value="NZ_JBHSNC010000021.1"/>
</dbReference>
<accession>A0ABW0QXB7</accession>
<evidence type="ECO:0000313" key="5">
    <source>
        <dbReference type="EMBL" id="MFC5529166.1"/>
    </source>
</evidence>
<evidence type="ECO:0000256" key="1">
    <source>
        <dbReference type="ARBA" id="ARBA00022737"/>
    </source>
</evidence>
<name>A0ABW0QXB7_9BACL</name>
<dbReference type="Pfam" id="PF07833">
    <property type="entry name" value="Cu_amine_oxidN1"/>
    <property type="match status" value="1"/>
</dbReference>
<feature type="domain" description="Copper amine oxidase-like N-terminal" evidence="4">
    <location>
        <begin position="412"/>
        <end position="521"/>
    </location>
</feature>
<sequence length="527" mass="55692">MPNIRTKTKISFALTLSLALSVPTLASAAADTGWTKSSKLYEVRTWTGKSELGHTNGALNDTTFFHPYSAVALPDGRLLVSDFENHLLRAVSATGTVTYAGLDLGQDESNLPIGGYGDGPLLKSAFEHPAGMAIDAQGNVFLADSENNAIRRIGKDGQVTTLAGSGKLGSDDGAGEAASFDHPSDVAVDKNGTVYVADTLNNAIRKISADGQVTTLTANSDRPIEYFPGAVDYAGNFKDGPIASAMFNEPSGLAIDAKGNLYVSDRGNQRIRYIDFAAGTVITVAGGGTLDKQAPYVEGDYVDGSAVQSRLNAPEGLTVTPDGTLIIADSLNHAIRTLKDGQVGTLTGIATEFGKSDGVSASAQFNHPTDVTVLADGRLVIVDEYGNKVRVLQKYAAPASLPADKIIKVLYDGALVTTDVPAQMKSGSVMLPLRNVATALGYTVDYDDKAQAAILTNGETVYTIKSKSKKVTKTVKGKAQQITLNAATFEKGNRLFIPVRFFAEESGLDVQWDQAAQIVVIRNKQFN</sequence>
<dbReference type="InterPro" id="IPR012854">
    <property type="entry name" value="Cu_amine_oxidase-like_N"/>
</dbReference>
<evidence type="ECO:0000256" key="3">
    <source>
        <dbReference type="SAM" id="SignalP"/>
    </source>
</evidence>
<dbReference type="Gene3D" id="3.30.457.10">
    <property type="entry name" value="Copper amine oxidase-like, N-terminal domain"/>
    <property type="match status" value="1"/>
</dbReference>
<feature type="signal peptide" evidence="3">
    <location>
        <begin position="1"/>
        <end position="28"/>
    </location>
</feature>
<feature type="repeat" description="NHL" evidence="2">
    <location>
        <begin position="247"/>
        <end position="271"/>
    </location>
</feature>